<accession>A0A432WBI8</accession>
<name>A0A432WBI8_9GAMM</name>
<sequence>MSTIAEQIENLKSASVEQTQASQQLAQEVAGKMGDIDQKVNQSIQQVEQTYDEKASGLTIIATDGYKKAVESASGGKNTVVYDAQGNPNVMVVVPRFNVEDLGLTELDLGSGTHPAFQTNGAPRSEILVGKFLASNASGGTAVVGGVQPRVSVNFDTAKNFCTQKGDNWHLMSIHEWAAIALWSLANGTVPRGNTNHGRSHVNYWETAPRADGGIPGDSDGTGRTDTGKGPAAWGHDHTDFGIQDLVGNVWEWIDQMKLQDGRIITTLDNNPSVAEANWTPHQAYYDSTSETGGNPILNSTVTNRMGDLGDDANSGNSNFIDFRSMSQDPSYTPIQLLRRLLLETATDQTVGGRLYTRNYGERLPLRGGDWGSGSSAGLGALRLGISRSLSHSSIGFRPAFFV</sequence>
<feature type="domain" description="Sulfatase-modifying factor enzyme-like" evidence="2">
    <location>
        <begin position="147"/>
        <end position="256"/>
    </location>
</feature>
<dbReference type="Pfam" id="PF03781">
    <property type="entry name" value="FGE-sulfatase"/>
    <property type="match status" value="1"/>
</dbReference>
<dbReference type="InterPro" id="IPR005532">
    <property type="entry name" value="SUMF_dom"/>
</dbReference>
<dbReference type="SUPFAM" id="SSF56436">
    <property type="entry name" value="C-type lectin-like"/>
    <property type="match status" value="1"/>
</dbReference>
<evidence type="ECO:0000313" key="4">
    <source>
        <dbReference type="Proteomes" id="UP000288405"/>
    </source>
</evidence>
<evidence type="ECO:0000259" key="2">
    <source>
        <dbReference type="Pfam" id="PF03781"/>
    </source>
</evidence>
<organism evidence="3 4">
    <name type="scientific">Aliidiomarina sanyensis</name>
    <dbReference type="NCBI Taxonomy" id="1249555"/>
    <lineage>
        <taxon>Bacteria</taxon>
        <taxon>Pseudomonadati</taxon>
        <taxon>Pseudomonadota</taxon>
        <taxon>Gammaproteobacteria</taxon>
        <taxon>Alteromonadales</taxon>
        <taxon>Idiomarinaceae</taxon>
        <taxon>Aliidiomarina</taxon>
    </lineage>
</organism>
<reference evidence="3 4" key="1">
    <citation type="journal article" date="2011" name="Front. Microbiol.">
        <title>Genomic signatures of strain selection and enhancement in Bacillus atrophaeus var. globigii, a historical biowarfare simulant.</title>
        <authorList>
            <person name="Gibbons H.S."/>
            <person name="Broomall S.M."/>
            <person name="McNew L.A."/>
            <person name="Daligault H."/>
            <person name="Chapman C."/>
            <person name="Bruce D."/>
            <person name="Karavis M."/>
            <person name="Krepps M."/>
            <person name="McGregor P.A."/>
            <person name="Hong C."/>
            <person name="Park K.H."/>
            <person name="Akmal A."/>
            <person name="Feldman A."/>
            <person name="Lin J.S."/>
            <person name="Chang W.E."/>
            <person name="Higgs B.W."/>
            <person name="Demirev P."/>
            <person name="Lindquist J."/>
            <person name="Liem A."/>
            <person name="Fochler E."/>
            <person name="Read T.D."/>
            <person name="Tapia R."/>
            <person name="Johnson S."/>
            <person name="Bishop-Lilly K.A."/>
            <person name="Detter C."/>
            <person name="Han C."/>
            <person name="Sozhamannan S."/>
            <person name="Rosenzweig C.N."/>
            <person name="Skowronski E.W."/>
        </authorList>
    </citation>
    <scope>NUCLEOTIDE SEQUENCE [LARGE SCALE GENOMIC DNA]</scope>
    <source>
        <strain evidence="3 4">GYP-17</strain>
    </source>
</reference>
<evidence type="ECO:0000313" key="3">
    <source>
        <dbReference type="EMBL" id="RUO28197.1"/>
    </source>
</evidence>
<gene>
    <name evidence="3" type="ORF">CWE11_10840</name>
</gene>
<proteinExistence type="predicted"/>
<dbReference type="AlphaFoldDB" id="A0A432WBI8"/>
<dbReference type="Gene3D" id="3.90.1580.10">
    <property type="entry name" value="paralog of FGE (formylglycine-generating enzyme)"/>
    <property type="match status" value="1"/>
</dbReference>
<dbReference type="OrthoDB" id="9768004at2"/>
<dbReference type="InterPro" id="IPR016187">
    <property type="entry name" value="CTDL_fold"/>
</dbReference>
<comment type="caution">
    <text evidence="3">The sequence shown here is derived from an EMBL/GenBank/DDBJ whole genome shotgun (WGS) entry which is preliminary data.</text>
</comment>
<protein>
    <recommendedName>
        <fullName evidence="2">Sulfatase-modifying factor enzyme-like domain-containing protein</fullName>
    </recommendedName>
</protein>
<evidence type="ECO:0000256" key="1">
    <source>
        <dbReference type="SAM" id="MobiDB-lite"/>
    </source>
</evidence>
<keyword evidence="4" id="KW-1185">Reference proteome</keyword>
<dbReference type="RefSeq" id="WP_126777647.1">
    <property type="nucleotide sequence ID" value="NZ_PIPM01000016.1"/>
</dbReference>
<feature type="region of interest" description="Disordered" evidence="1">
    <location>
        <begin position="207"/>
        <end position="236"/>
    </location>
</feature>
<dbReference type="EMBL" id="PIPM01000016">
    <property type="protein sequence ID" value="RUO28197.1"/>
    <property type="molecule type" value="Genomic_DNA"/>
</dbReference>
<dbReference type="Proteomes" id="UP000288405">
    <property type="component" value="Unassembled WGS sequence"/>
</dbReference>
<dbReference type="InterPro" id="IPR042095">
    <property type="entry name" value="SUMF_sf"/>
</dbReference>